<evidence type="ECO:0000313" key="2">
    <source>
        <dbReference type="Proteomes" id="UP001333818"/>
    </source>
</evidence>
<comment type="caution">
    <text evidence="1">The sequence shown here is derived from an EMBL/GenBank/DDBJ whole genome shotgun (WGS) entry which is preliminary data.</text>
</comment>
<sequence>MGVAYSEDLRKCIIKAHEEGQQSVRALAQRFQVGKSFVSQLIQRYQQTGSYAAKPHGKGEKPQIGEEDLNWLKAKVIEKNDSTLEELCRMLESERDIQVSQPTMCRAL</sequence>
<dbReference type="SUPFAM" id="SSF46689">
    <property type="entry name" value="Homeodomain-like"/>
    <property type="match status" value="1"/>
</dbReference>
<organism evidence="1 2">
    <name type="scientific">Tumidithrix elongata BACA0141</name>
    <dbReference type="NCBI Taxonomy" id="2716417"/>
    <lineage>
        <taxon>Bacteria</taxon>
        <taxon>Bacillati</taxon>
        <taxon>Cyanobacteriota</taxon>
        <taxon>Cyanophyceae</taxon>
        <taxon>Pseudanabaenales</taxon>
        <taxon>Pseudanabaenaceae</taxon>
        <taxon>Tumidithrix</taxon>
        <taxon>Tumidithrix elongata</taxon>
    </lineage>
</organism>
<accession>A0AAW9Q8L0</accession>
<dbReference type="Proteomes" id="UP001333818">
    <property type="component" value="Unassembled WGS sequence"/>
</dbReference>
<gene>
    <name evidence="1" type="ORF">V2H45_24190</name>
</gene>
<protein>
    <submittedName>
        <fullName evidence="1">Helix-turn-helix domain-containing protein</fullName>
    </submittedName>
</protein>
<dbReference type="InterPro" id="IPR036388">
    <property type="entry name" value="WH-like_DNA-bd_sf"/>
</dbReference>
<reference evidence="1" key="1">
    <citation type="submission" date="2024-01" db="EMBL/GenBank/DDBJ databases">
        <title>Bank of Algae and Cyanobacteria of the Azores (BACA) strain genomes.</title>
        <authorList>
            <person name="Luz R."/>
            <person name="Cordeiro R."/>
            <person name="Fonseca A."/>
            <person name="Goncalves V."/>
        </authorList>
    </citation>
    <scope>NUCLEOTIDE SEQUENCE</scope>
    <source>
        <strain evidence="1">BACA0141</strain>
    </source>
</reference>
<proteinExistence type="predicted"/>
<keyword evidence="2" id="KW-1185">Reference proteome</keyword>
<dbReference type="Gene3D" id="1.10.10.10">
    <property type="entry name" value="Winged helix-like DNA-binding domain superfamily/Winged helix DNA-binding domain"/>
    <property type="match status" value="1"/>
</dbReference>
<dbReference type="EMBL" id="JAZBJZ010000179">
    <property type="protein sequence ID" value="MEE3719845.1"/>
    <property type="molecule type" value="Genomic_DNA"/>
</dbReference>
<name>A0AAW9Q8L0_9CYAN</name>
<dbReference type="AlphaFoldDB" id="A0AAW9Q8L0"/>
<dbReference type="InterPro" id="IPR009057">
    <property type="entry name" value="Homeodomain-like_sf"/>
</dbReference>
<dbReference type="RefSeq" id="WP_330486281.1">
    <property type="nucleotide sequence ID" value="NZ_JAZBJZ010000179.1"/>
</dbReference>
<dbReference type="Pfam" id="PF13384">
    <property type="entry name" value="HTH_23"/>
    <property type="match status" value="1"/>
</dbReference>
<evidence type="ECO:0000313" key="1">
    <source>
        <dbReference type="EMBL" id="MEE3719845.1"/>
    </source>
</evidence>